<dbReference type="GO" id="GO:0000166">
    <property type="term" value="F:nucleotide binding"/>
    <property type="evidence" value="ECO:0007669"/>
    <property type="project" value="InterPro"/>
</dbReference>
<dbReference type="InterPro" id="IPR050984">
    <property type="entry name" value="Gfo/Idh/MocA_domain"/>
</dbReference>
<comment type="caution">
    <text evidence="13">The sequence shown here is derived from an EMBL/GenBank/DDBJ whole genome shotgun (WGS) entry which is preliminary data.</text>
</comment>
<dbReference type="EMBL" id="JAODUP010000361">
    <property type="protein sequence ID" value="KAK2151510.1"/>
    <property type="molecule type" value="Genomic_DNA"/>
</dbReference>
<accession>A0AAD9MZT8</accession>
<dbReference type="Proteomes" id="UP001208570">
    <property type="component" value="Unassembled WGS sequence"/>
</dbReference>
<evidence type="ECO:0000256" key="4">
    <source>
        <dbReference type="ARBA" id="ARBA00038984"/>
    </source>
</evidence>
<dbReference type="PANTHER" id="PTHR22604:SF105">
    <property type="entry name" value="TRANS-1,2-DIHYDROBENZENE-1,2-DIOL DEHYDROGENASE"/>
    <property type="match status" value="1"/>
</dbReference>
<dbReference type="SUPFAM" id="SSF55347">
    <property type="entry name" value="Glyceraldehyde-3-phosphate dehydrogenase-like, C-terminal domain"/>
    <property type="match status" value="1"/>
</dbReference>
<evidence type="ECO:0000259" key="11">
    <source>
        <dbReference type="Pfam" id="PF01408"/>
    </source>
</evidence>
<evidence type="ECO:0000256" key="6">
    <source>
        <dbReference type="ARBA" id="ARBA00042926"/>
    </source>
</evidence>
<comment type="catalytic activity">
    <reaction evidence="9">
        <text>(1R,2R)-1,2-dihydrobenzene-1,2-diol + NADP(+) = catechol + NADPH + H(+)</text>
        <dbReference type="Rhea" id="RHEA:16729"/>
        <dbReference type="ChEBI" id="CHEBI:10702"/>
        <dbReference type="ChEBI" id="CHEBI:15378"/>
        <dbReference type="ChEBI" id="CHEBI:18135"/>
        <dbReference type="ChEBI" id="CHEBI:57783"/>
        <dbReference type="ChEBI" id="CHEBI:58349"/>
        <dbReference type="EC" id="1.3.1.20"/>
    </reaction>
</comment>
<organism evidence="13 14">
    <name type="scientific">Paralvinella palmiformis</name>
    <dbReference type="NCBI Taxonomy" id="53620"/>
    <lineage>
        <taxon>Eukaryota</taxon>
        <taxon>Metazoa</taxon>
        <taxon>Spiralia</taxon>
        <taxon>Lophotrochozoa</taxon>
        <taxon>Annelida</taxon>
        <taxon>Polychaeta</taxon>
        <taxon>Sedentaria</taxon>
        <taxon>Canalipalpata</taxon>
        <taxon>Terebellida</taxon>
        <taxon>Terebelliformia</taxon>
        <taxon>Alvinellidae</taxon>
        <taxon>Paralvinella</taxon>
    </lineage>
</organism>
<dbReference type="PANTHER" id="PTHR22604">
    <property type="entry name" value="OXIDOREDUCTASES"/>
    <property type="match status" value="1"/>
</dbReference>
<comment type="catalytic activity">
    <reaction evidence="10">
        <text>D-xylose + NADP(+) = D-xylono-1,5-lactone + NADPH + H(+)</text>
        <dbReference type="Rhea" id="RHEA:22000"/>
        <dbReference type="ChEBI" id="CHEBI:15378"/>
        <dbReference type="ChEBI" id="CHEBI:15867"/>
        <dbReference type="ChEBI" id="CHEBI:53455"/>
        <dbReference type="ChEBI" id="CHEBI:57783"/>
        <dbReference type="ChEBI" id="CHEBI:58349"/>
        <dbReference type="EC" id="1.1.1.179"/>
    </reaction>
</comment>
<name>A0AAD9MZT8_9ANNE</name>
<feature type="domain" description="GFO/IDH/MocA-like oxidoreductase" evidence="12">
    <location>
        <begin position="133"/>
        <end position="246"/>
    </location>
</feature>
<evidence type="ECO:0000256" key="3">
    <source>
        <dbReference type="ARBA" id="ARBA00038853"/>
    </source>
</evidence>
<dbReference type="AlphaFoldDB" id="A0AAD9MZT8"/>
<dbReference type="InterPro" id="IPR055170">
    <property type="entry name" value="GFO_IDH_MocA-like_dom"/>
</dbReference>
<dbReference type="GO" id="GO:0047115">
    <property type="term" value="F:trans-1,2-dihydrobenzene-1,2-diol dehydrogenase activity"/>
    <property type="evidence" value="ECO:0007669"/>
    <property type="project" value="UniProtKB-EC"/>
</dbReference>
<dbReference type="InterPro" id="IPR036291">
    <property type="entry name" value="NAD(P)-bd_dom_sf"/>
</dbReference>
<evidence type="ECO:0000256" key="5">
    <source>
        <dbReference type="ARBA" id="ARBA00040603"/>
    </source>
</evidence>
<reference evidence="13" key="1">
    <citation type="journal article" date="2023" name="Mol. Biol. Evol.">
        <title>Third-Generation Sequencing Reveals the Adaptive Role of the Epigenome in Three Deep-Sea Polychaetes.</title>
        <authorList>
            <person name="Perez M."/>
            <person name="Aroh O."/>
            <person name="Sun Y."/>
            <person name="Lan Y."/>
            <person name="Juniper S.K."/>
            <person name="Young C.R."/>
            <person name="Angers B."/>
            <person name="Qian P.Y."/>
        </authorList>
    </citation>
    <scope>NUCLEOTIDE SEQUENCE</scope>
    <source>
        <strain evidence="13">P08H-3</strain>
    </source>
</reference>
<feature type="domain" description="Gfo/Idh/MocA-like oxidoreductase N-terminal" evidence="11">
    <location>
        <begin position="4"/>
        <end position="124"/>
    </location>
</feature>
<evidence type="ECO:0000259" key="12">
    <source>
        <dbReference type="Pfam" id="PF22725"/>
    </source>
</evidence>
<evidence type="ECO:0000256" key="10">
    <source>
        <dbReference type="ARBA" id="ARBA00049233"/>
    </source>
</evidence>
<evidence type="ECO:0000256" key="8">
    <source>
        <dbReference type="ARBA" id="ARBA00043025"/>
    </source>
</evidence>
<keyword evidence="2" id="KW-0560">Oxidoreductase</keyword>
<dbReference type="Pfam" id="PF01408">
    <property type="entry name" value="GFO_IDH_MocA"/>
    <property type="match status" value="1"/>
</dbReference>
<dbReference type="EC" id="1.3.1.20" evidence="3"/>
<sequence length="331" mass="36764">MALRWGILSSGKICQDFTTILTNLSKEEHQVMAIAARSLDSAQKFAKRFSIPKAYGSYEELTNDPNIDVVYVGTIHPYHAEVSKLILNAGKSVLCEKPMAMNVKEATEVLNLAKEKKVFYMEGYWTRFFPVYDQLRDDIKSGKIGEPLVVQASFGFKMMAIDRTTKKDLGGGALLDIGCYTVQLAEMVFGKPESVTAVSTMQPSGVDETTVITLRYPNNKVAILTSSVACNLDNRAFVHGTEGTIEIANPFWSSTEIILNGQSKHYPLSKVKDPLNFINCEGFAYEAQHVRKMIKNGCTQSSVMSHESSLNILSIMDQARRQMGLVYDADN</sequence>
<gene>
    <name evidence="13" type="ORF">LSH36_361g05011</name>
</gene>
<evidence type="ECO:0000256" key="2">
    <source>
        <dbReference type="ARBA" id="ARBA00023002"/>
    </source>
</evidence>
<dbReference type="GO" id="GO:0047837">
    <property type="term" value="F:D-xylose 1-dehydrogenase (NADP+) activity"/>
    <property type="evidence" value="ECO:0007669"/>
    <property type="project" value="UniProtKB-EC"/>
</dbReference>
<dbReference type="InterPro" id="IPR000683">
    <property type="entry name" value="Gfo/Idh/MocA-like_OxRdtase_N"/>
</dbReference>
<comment type="similarity">
    <text evidence="1">Belongs to the Gfo/Idh/MocA family.</text>
</comment>
<evidence type="ECO:0000256" key="7">
    <source>
        <dbReference type="ARBA" id="ARBA00042988"/>
    </source>
</evidence>
<dbReference type="Gene3D" id="3.30.360.10">
    <property type="entry name" value="Dihydrodipicolinate Reductase, domain 2"/>
    <property type="match status" value="1"/>
</dbReference>
<protein>
    <recommendedName>
        <fullName evidence="5">Trans-1,2-dihydrobenzene-1,2-diol dehydrogenase</fullName>
        <ecNumber evidence="4">1.1.1.179</ecNumber>
        <ecNumber evidence="3">1.3.1.20</ecNumber>
    </recommendedName>
    <alternativeName>
        <fullName evidence="8">D-xylose 1-dehydrogenase</fullName>
    </alternativeName>
    <alternativeName>
        <fullName evidence="7">D-xylose-NADP dehydrogenase</fullName>
    </alternativeName>
    <alternativeName>
        <fullName evidence="6">Dimeric dihydrodiol dehydrogenase</fullName>
    </alternativeName>
</protein>
<evidence type="ECO:0000256" key="9">
    <source>
        <dbReference type="ARBA" id="ARBA00047423"/>
    </source>
</evidence>
<dbReference type="EC" id="1.1.1.179" evidence="4"/>
<dbReference type="Gene3D" id="3.40.50.720">
    <property type="entry name" value="NAD(P)-binding Rossmann-like Domain"/>
    <property type="match status" value="1"/>
</dbReference>
<evidence type="ECO:0000256" key="1">
    <source>
        <dbReference type="ARBA" id="ARBA00010928"/>
    </source>
</evidence>
<dbReference type="SUPFAM" id="SSF51735">
    <property type="entry name" value="NAD(P)-binding Rossmann-fold domains"/>
    <property type="match status" value="1"/>
</dbReference>
<evidence type="ECO:0000313" key="14">
    <source>
        <dbReference type="Proteomes" id="UP001208570"/>
    </source>
</evidence>
<evidence type="ECO:0000313" key="13">
    <source>
        <dbReference type="EMBL" id="KAK2151510.1"/>
    </source>
</evidence>
<proteinExistence type="inferred from homology"/>
<dbReference type="Pfam" id="PF22725">
    <property type="entry name" value="GFO_IDH_MocA_C3"/>
    <property type="match status" value="1"/>
</dbReference>
<keyword evidence="14" id="KW-1185">Reference proteome</keyword>